<dbReference type="OrthoDB" id="2514702at2"/>
<evidence type="ECO:0000259" key="2">
    <source>
        <dbReference type="Pfam" id="PF02518"/>
    </source>
</evidence>
<keyword evidence="1" id="KW-1133">Transmembrane helix</keyword>
<feature type="transmembrane region" description="Helical" evidence="1">
    <location>
        <begin position="173"/>
        <end position="194"/>
    </location>
</feature>
<dbReference type="InterPro" id="IPR050640">
    <property type="entry name" value="Bact_2-comp_sensor_kinase"/>
</dbReference>
<comment type="caution">
    <text evidence="4">The sequence shown here is derived from an EMBL/GenBank/DDBJ whole genome shotgun (WGS) entry which is preliminary data.</text>
</comment>
<dbReference type="RefSeq" id="WP_115367178.1">
    <property type="nucleotide sequence ID" value="NZ_QBKA01000002.1"/>
</dbReference>
<keyword evidence="4" id="KW-0418">Kinase</keyword>
<proteinExistence type="predicted"/>
<reference evidence="4 5" key="1">
    <citation type="submission" date="2018-04" db="EMBL/GenBank/DDBJ databases">
        <title>Altererythrobacter sp. HME9302 genome sequencing and assembly.</title>
        <authorList>
            <person name="Kang H."/>
            <person name="Kim H."/>
            <person name="Joh K."/>
        </authorList>
    </citation>
    <scope>NUCLEOTIDE SEQUENCE [LARGE SCALE GENOMIC DNA]</scope>
    <source>
        <strain evidence="4 5">HME9302</strain>
    </source>
</reference>
<keyword evidence="1" id="KW-0472">Membrane</keyword>
<sequence>MLPVTPDARVPVRTVLVSVVVLWTVYFIMTTLRGVMLDLDMQSELLLRRAGVALFGMIVTLALWLILRPLDSKPLWLKIVAAAVFAIPPALFLAQANRIAFADVQRPVILFSDEQTGVTVRRDEAGNILVDIAGSEGAFPEEYEEEADAGNSDPAMTMIPVTKLQWQRLTDILLARYYLLLVWCALYFALLAVAQTKAAERRGGEFRRAAKAAELRSLRYQVNPHFLFNSLNSLSALVMTDRSEQAEEMIHTISRFYRRSLIDDPTSDVPLADEFDSQRLYLAIETVRFPDRLRTRLDLPEHLEEARVPGMILQPLVENSVKYSVAARTDPVTISITAHEENGRLIVRVSDETQVAERAQDGGNSKGSVAVPQHGFGIGLANVRDRLLARFGKDASITSGPTAHGYETELRLPLIKHGF</sequence>
<accession>A0A369Q8E8</accession>
<dbReference type="AlphaFoldDB" id="A0A369Q8E8"/>
<dbReference type="PANTHER" id="PTHR34220:SF7">
    <property type="entry name" value="SENSOR HISTIDINE KINASE YPDA"/>
    <property type="match status" value="1"/>
</dbReference>
<dbReference type="Proteomes" id="UP000253727">
    <property type="component" value="Unassembled WGS sequence"/>
</dbReference>
<organism evidence="4 5">
    <name type="scientific">Alteripontixanthobacter maritimus</name>
    <dbReference type="NCBI Taxonomy" id="2161824"/>
    <lineage>
        <taxon>Bacteria</taxon>
        <taxon>Pseudomonadati</taxon>
        <taxon>Pseudomonadota</taxon>
        <taxon>Alphaproteobacteria</taxon>
        <taxon>Sphingomonadales</taxon>
        <taxon>Erythrobacteraceae</taxon>
        <taxon>Alteripontixanthobacter</taxon>
    </lineage>
</organism>
<protein>
    <submittedName>
        <fullName evidence="4">Histidine kinase</fullName>
        <ecNumber evidence="4">2.7.13.3</ecNumber>
    </submittedName>
</protein>
<evidence type="ECO:0000256" key="1">
    <source>
        <dbReference type="SAM" id="Phobius"/>
    </source>
</evidence>
<feature type="domain" description="Histidine kinase/HSP90-like ATPase" evidence="2">
    <location>
        <begin position="311"/>
        <end position="414"/>
    </location>
</feature>
<gene>
    <name evidence="4" type="primary">yesM</name>
    <name evidence="4" type="ORF">HME9302_02392</name>
</gene>
<name>A0A369Q8E8_9SPHN</name>
<dbReference type="SUPFAM" id="SSF55874">
    <property type="entry name" value="ATPase domain of HSP90 chaperone/DNA topoisomerase II/histidine kinase"/>
    <property type="match status" value="1"/>
</dbReference>
<dbReference type="Pfam" id="PF02518">
    <property type="entry name" value="HATPase_c"/>
    <property type="match status" value="1"/>
</dbReference>
<keyword evidence="5" id="KW-1185">Reference proteome</keyword>
<dbReference type="Gene3D" id="3.30.565.10">
    <property type="entry name" value="Histidine kinase-like ATPase, C-terminal domain"/>
    <property type="match status" value="1"/>
</dbReference>
<dbReference type="PANTHER" id="PTHR34220">
    <property type="entry name" value="SENSOR HISTIDINE KINASE YPDA"/>
    <property type="match status" value="1"/>
</dbReference>
<dbReference type="EMBL" id="QBKA01000002">
    <property type="protein sequence ID" value="RDC61173.1"/>
    <property type="molecule type" value="Genomic_DNA"/>
</dbReference>
<evidence type="ECO:0000313" key="4">
    <source>
        <dbReference type="EMBL" id="RDC61173.1"/>
    </source>
</evidence>
<dbReference type="Pfam" id="PF06580">
    <property type="entry name" value="His_kinase"/>
    <property type="match status" value="1"/>
</dbReference>
<dbReference type="GO" id="GO:0016020">
    <property type="term" value="C:membrane"/>
    <property type="evidence" value="ECO:0007669"/>
    <property type="project" value="InterPro"/>
</dbReference>
<feature type="domain" description="Signal transduction histidine kinase internal region" evidence="3">
    <location>
        <begin position="213"/>
        <end position="293"/>
    </location>
</feature>
<evidence type="ECO:0000259" key="3">
    <source>
        <dbReference type="Pfam" id="PF06580"/>
    </source>
</evidence>
<dbReference type="InterPro" id="IPR010559">
    <property type="entry name" value="Sig_transdc_His_kin_internal"/>
</dbReference>
<feature type="transmembrane region" description="Helical" evidence="1">
    <location>
        <begin position="12"/>
        <end position="29"/>
    </location>
</feature>
<dbReference type="InterPro" id="IPR036890">
    <property type="entry name" value="HATPase_C_sf"/>
</dbReference>
<feature type="transmembrane region" description="Helical" evidence="1">
    <location>
        <begin position="50"/>
        <end position="69"/>
    </location>
</feature>
<dbReference type="GO" id="GO:0000155">
    <property type="term" value="F:phosphorelay sensor kinase activity"/>
    <property type="evidence" value="ECO:0007669"/>
    <property type="project" value="InterPro"/>
</dbReference>
<keyword evidence="4" id="KW-0808">Transferase</keyword>
<feature type="transmembrane region" description="Helical" evidence="1">
    <location>
        <begin position="75"/>
        <end position="94"/>
    </location>
</feature>
<keyword evidence="1" id="KW-0812">Transmembrane</keyword>
<evidence type="ECO:0000313" key="5">
    <source>
        <dbReference type="Proteomes" id="UP000253727"/>
    </source>
</evidence>
<dbReference type="EC" id="2.7.13.3" evidence="4"/>
<dbReference type="InterPro" id="IPR003594">
    <property type="entry name" value="HATPase_dom"/>
</dbReference>